<keyword evidence="3" id="KW-1185">Reference proteome</keyword>
<gene>
    <name evidence="2" type="ORF">Taro_009153</name>
</gene>
<sequence length="266" mass="31267">MPWFAQTDPLALLGLRIRERRSQCSYSWWELWVRASRTCLHALAGRLVSWWSVRSWSRMGRLLPSTCRSTLSPKSLSSQGSRYREVFHYSRESSSNSSGFRPRQLPWRSGGARCSRTPIAAAAPEDRRALLERFLHLRPPTFSSDRDPDRADSWVHELERTFETMDCAELDQVRLAVYQLKGSTHEWWRAVRQTSVQGRRLDQITWEEVLVAFHAEFLPDYVCRERRDLFHELAQGDLTVGQYHQRFLQLLRYIPHMASSEQARTE</sequence>
<evidence type="ECO:0000313" key="3">
    <source>
        <dbReference type="Proteomes" id="UP000652761"/>
    </source>
</evidence>
<feature type="domain" description="Retrotransposon gag" evidence="1">
    <location>
        <begin position="174"/>
        <end position="263"/>
    </location>
</feature>
<dbReference type="EMBL" id="NMUH01000316">
    <property type="protein sequence ID" value="MQL76758.1"/>
    <property type="molecule type" value="Genomic_DNA"/>
</dbReference>
<dbReference type="AlphaFoldDB" id="A0A843TZC8"/>
<organism evidence="2 3">
    <name type="scientific">Colocasia esculenta</name>
    <name type="common">Wild taro</name>
    <name type="synonym">Arum esculentum</name>
    <dbReference type="NCBI Taxonomy" id="4460"/>
    <lineage>
        <taxon>Eukaryota</taxon>
        <taxon>Viridiplantae</taxon>
        <taxon>Streptophyta</taxon>
        <taxon>Embryophyta</taxon>
        <taxon>Tracheophyta</taxon>
        <taxon>Spermatophyta</taxon>
        <taxon>Magnoliopsida</taxon>
        <taxon>Liliopsida</taxon>
        <taxon>Araceae</taxon>
        <taxon>Aroideae</taxon>
        <taxon>Colocasieae</taxon>
        <taxon>Colocasia</taxon>
    </lineage>
</organism>
<name>A0A843TZC8_COLES</name>
<evidence type="ECO:0000313" key="2">
    <source>
        <dbReference type="EMBL" id="MQL76758.1"/>
    </source>
</evidence>
<protein>
    <recommendedName>
        <fullName evidence="1">Retrotransposon gag domain-containing protein</fullName>
    </recommendedName>
</protein>
<evidence type="ECO:0000259" key="1">
    <source>
        <dbReference type="Pfam" id="PF03732"/>
    </source>
</evidence>
<dbReference type="Pfam" id="PF03732">
    <property type="entry name" value="Retrotrans_gag"/>
    <property type="match status" value="1"/>
</dbReference>
<proteinExistence type="predicted"/>
<accession>A0A843TZC8</accession>
<dbReference type="InterPro" id="IPR005162">
    <property type="entry name" value="Retrotrans_gag_dom"/>
</dbReference>
<reference evidence="2" key="1">
    <citation type="submission" date="2017-07" db="EMBL/GenBank/DDBJ databases">
        <title>Taro Niue Genome Assembly and Annotation.</title>
        <authorList>
            <person name="Atibalentja N."/>
            <person name="Keating K."/>
            <person name="Fields C.J."/>
        </authorList>
    </citation>
    <scope>NUCLEOTIDE SEQUENCE</scope>
    <source>
        <strain evidence="2">Niue_2</strain>
        <tissue evidence="2">Leaf</tissue>
    </source>
</reference>
<comment type="caution">
    <text evidence="2">The sequence shown here is derived from an EMBL/GenBank/DDBJ whole genome shotgun (WGS) entry which is preliminary data.</text>
</comment>
<dbReference type="Proteomes" id="UP000652761">
    <property type="component" value="Unassembled WGS sequence"/>
</dbReference>